<keyword evidence="1" id="KW-1133">Transmembrane helix</keyword>
<sequence>MCHQPNRVGLSKTQINTNNYHFSLLFIDKVYIMYFIMIDMNNRYFY</sequence>
<dbReference type="AlphaFoldDB" id="A0AA87CSJ2"/>
<keyword evidence="1" id="KW-0812">Transmembrane</keyword>
<reference evidence="3" key="2">
    <citation type="submission" date="2008-04" db="EMBL/GenBank/DDBJ databases">
        <title>Draft genome sequence of Providencia stuartii(ATCC 25827).</title>
        <authorList>
            <person name="Sudarsanam P."/>
            <person name="Ley R."/>
            <person name="Guruge J."/>
            <person name="Turnbaugh P.J."/>
            <person name="Mahowald M."/>
            <person name="Liep D."/>
            <person name="Gordon J."/>
        </authorList>
    </citation>
    <scope>NUCLEOTIDE SEQUENCE [LARGE SCALE GENOMIC DNA]</scope>
    <source>
        <strain evidence="3">ATCC 25827</strain>
    </source>
</reference>
<dbReference type="EMBL" id="ABJD02000085">
    <property type="protein sequence ID" value="EDU60991.1"/>
    <property type="molecule type" value="Genomic_DNA"/>
</dbReference>
<reference evidence="2 3" key="3">
    <citation type="submission" date="2008-05" db="EMBL/GenBank/DDBJ databases">
        <authorList>
            <person name="Fulton L."/>
            <person name="Clifton S."/>
            <person name="Fulton B."/>
            <person name="Xu J."/>
            <person name="Minx P."/>
            <person name="Pepin K.H."/>
            <person name="Johnson M."/>
            <person name="Thiruvilangam P."/>
            <person name="Bhonagiri V."/>
            <person name="Nash W.E."/>
            <person name="Mardis E.R."/>
            <person name="Wilson R.K."/>
        </authorList>
    </citation>
    <scope>NUCLEOTIDE SEQUENCE [LARGE SCALE GENOMIC DNA]</scope>
    <source>
        <strain evidence="2 3">ATCC 25827</strain>
    </source>
</reference>
<protein>
    <submittedName>
        <fullName evidence="2">Uncharacterized protein</fullName>
    </submittedName>
</protein>
<evidence type="ECO:0000313" key="2">
    <source>
        <dbReference type="EMBL" id="EDU60991.1"/>
    </source>
</evidence>
<name>A0AA87CSJ2_PROST</name>
<comment type="caution">
    <text evidence="2">The sequence shown here is derived from an EMBL/GenBank/DDBJ whole genome shotgun (WGS) entry which is preliminary data.</text>
</comment>
<evidence type="ECO:0000313" key="3">
    <source>
        <dbReference type="Proteomes" id="UP000004506"/>
    </source>
</evidence>
<feature type="transmembrane region" description="Helical" evidence="1">
    <location>
        <begin position="20"/>
        <end position="38"/>
    </location>
</feature>
<proteinExistence type="predicted"/>
<dbReference type="Proteomes" id="UP000004506">
    <property type="component" value="Unassembled WGS sequence"/>
</dbReference>
<gene>
    <name evidence="2" type="ORF">PROSTU_00972</name>
</gene>
<reference evidence="3" key="1">
    <citation type="submission" date="2008-04" db="EMBL/GenBank/DDBJ databases">
        <title>Draft genome sequence of Providencia stuartii (ATCC 25827).</title>
        <authorList>
            <person name="Sudarsanam P."/>
            <person name="Ley R."/>
            <person name="Guruge J."/>
            <person name="Turnbaugh P.J."/>
            <person name="Mahowald M."/>
            <person name="Liep D."/>
            <person name="Gordon J."/>
        </authorList>
    </citation>
    <scope>NUCLEOTIDE SEQUENCE [LARGE SCALE GENOMIC DNA]</scope>
    <source>
        <strain evidence="3">ATCC 25827</strain>
    </source>
</reference>
<evidence type="ECO:0000256" key="1">
    <source>
        <dbReference type="SAM" id="Phobius"/>
    </source>
</evidence>
<accession>A0AA87CSJ2</accession>
<keyword evidence="1" id="KW-0472">Membrane</keyword>
<organism evidence="2 3">
    <name type="scientific">Providencia stuartii ATCC 25827</name>
    <dbReference type="NCBI Taxonomy" id="471874"/>
    <lineage>
        <taxon>Bacteria</taxon>
        <taxon>Pseudomonadati</taxon>
        <taxon>Pseudomonadota</taxon>
        <taxon>Gammaproteobacteria</taxon>
        <taxon>Enterobacterales</taxon>
        <taxon>Morganellaceae</taxon>
        <taxon>Providencia</taxon>
    </lineage>
</organism>